<evidence type="ECO:0000259" key="6">
    <source>
        <dbReference type="Pfam" id="PF00749"/>
    </source>
</evidence>
<dbReference type="InterPro" id="IPR049940">
    <property type="entry name" value="GluQ/Sye"/>
</dbReference>
<gene>
    <name evidence="7" type="ORF">QTO32_00965</name>
</gene>
<accession>A0AA51BKS0</accession>
<keyword evidence="2 5" id="KW-0547">Nucleotide-binding</keyword>
<dbReference type="AlphaFoldDB" id="A0AA51BKS0"/>
<reference evidence="7" key="2">
    <citation type="submission" date="2023-06" db="EMBL/GenBank/DDBJ databases">
        <authorList>
            <person name="Williams T.J."/>
            <person name="Allen M.A."/>
            <person name="Ivanova N."/>
            <person name="Huntemann M."/>
            <person name="Haque S."/>
            <person name="Hancock A.M."/>
            <person name="Brazendale S."/>
            <person name="Cavicchioli R."/>
        </authorList>
    </citation>
    <scope>NUCLEOTIDE SEQUENCE</scope>
    <source>
        <strain evidence="7">MAG_Ga0307966_1000010</strain>
    </source>
</reference>
<keyword evidence="3 5" id="KW-0067">ATP-binding</keyword>
<protein>
    <submittedName>
        <fullName evidence="7">Glutamate--tRNA ligase family protein</fullName>
    </submittedName>
</protein>
<comment type="similarity">
    <text evidence="5">Belongs to the class-I aminoacyl-tRNA synthetase family.</text>
</comment>
<dbReference type="GO" id="GO:0005524">
    <property type="term" value="F:ATP binding"/>
    <property type="evidence" value="ECO:0007669"/>
    <property type="project" value="UniProtKB-KW"/>
</dbReference>
<dbReference type="InterPro" id="IPR014729">
    <property type="entry name" value="Rossmann-like_a/b/a_fold"/>
</dbReference>
<dbReference type="PANTHER" id="PTHR43311">
    <property type="entry name" value="GLUTAMATE--TRNA LIGASE"/>
    <property type="match status" value="1"/>
</dbReference>
<evidence type="ECO:0000256" key="4">
    <source>
        <dbReference type="ARBA" id="ARBA00023146"/>
    </source>
</evidence>
<evidence type="ECO:0000256" key="1">
    <source>
        <dbReference type="ARBA" id="ARBA00022598"/>
    </source>
</evidence>
<keyword evidence="4 5" id="KW-0030">Aminoacyl-tRNA synthetase</keyword>
<feature type="domain" description="Glutamyl/glutaminyl-tRNA synthetase class Ib catalytic" evidence="6">
    <location>
        <begin position="102"/>
        <end position="197"/>
    </location>
</feature>
<dbReference type="PANTHER" id="PTHR43311:SF2">
    <property type="entry name" value="GLUTAMATE--TRNA LIGASE, MITOCHONDRIAL-RELATED"/>
    <property type="match status" value="1"/>
</dbReference>
<evidence type="ECO:0000313" key="7">
    <source>
        <dbReference type="EMBL" id="WMI30472.1"/>
    </source>
</evidence>
<dbReference type="EMBL" id="CP128385">
    <property type="protein sequence ID" value="WMI30472.1"/>
    <property type="molecule type" value="Genomic_DNA"/>
</dbReference>
<proteinExistence type="inferred from homology"/>
<dbReference type="GO" id="GO:0006424">
    <property type="term" value="P:glutamyl-tRNA aminoacylation"/>
    <property type="evidence" value="ECO:0007669"/>
    <property type="project" value="TreeGrafter"/>
</dbReference>
<dbReference type="GO" id="GO:0004818">
    <property type="term" value="F:glutamate-tRNA ligase activity"/>
    <property type="evidence" value="ECO:0007669"/>
    <property type="project" value="TreeGrafter"/>
</dbReference>
<dbReference type="InterPro" id="IPR020058">
    <property type="entry name" value="Glu/Gln-tRNA-synth_Ib_cat-dom"/>
</dbReference>
<dbReference type="Gene3D" id="3.40.50.620">
    <property type="entry name" value="HUPs"/>
    <property type="match status" value="1"/>
</dbReference>
<keyword evidence="1 5" id="KW-0436">Ligase</keyword>
<keyword evidence="5" id="KW-0648">Protein biosynthesis</keyword>
<reference evidence="7" key="1">
    <citation type="journal article" date="2021" name="Front. Microbiol.">
        <title>Genome Analysis of a Verrucomicrobial Endosymbiont With a Tiny Genome Discovered in an Antarctic Lake.</title>
        <authorList>
            <person name="Williams T.J."/>
            <person name="Allen M.A."/>
            <person name="Ivanova N."/>
            <person name="Huntemann M."/>
            <person name="Haque S."/>
            <person name="Hancock A.M."/>
            <person name="Brazendale S."/>
            <person name="Cavicchioli R."/>
        </authorList>
    </citation>
    <scope>NUCLEOTIDE SEQUENCE</scope>
    <source>
        <strain evidence="7">MAG_Ga0307966_1000010</strain>
    </source>
</reference>
<dbReference type="SUPFAM" id="SSF52374">
    <property type="entry name" value="Nucleotidylyl transferase"/>
    <property type="match status" value="1"/>
</dbReference>
<sequence>MFILRFEDSNLINKNKRFTVFSMLKTLRYLNITWGRGVFFKDEESYFQSNRRLGYVKYLRKLNILNRVFIKRNAFWLLVTRKVKTLCVNYLNKLDVCSKVFNFIVFKKNLKAVFNFVNPIDDIDMGVNLVVRGVDHIDNSKKHSNLFYLLNKPIPKFIHVPLILIKGNLKMTKRSSTHSLSSFLKKNYLKETICDLLLYSKDPSIKNIKGFFKSLAKDSNISIDERFLKKLNNNYLSSLNSKNSLFYMFNYFKLIKRSSTKDLSKKNLIVSYINKKDVYTGFIKERVKLVRKSFKPCCKCISFNILSSKVCLLRGLGFFKKLKSSCRGSLNKRLFLFKNLRGVNLIFMCTFYNKKITQTNLINKLKLFLYEHTYTGVSKN</sequence>
<dbReference type="Proteomes" id="UP001238843">
    <property type="component" value="Chromosome"/>
</dbReference>
<dbReference type="Pfam" id="PF00749">
    <property type="entry name" value="tRNA-synt_1c"/>
    <property type="match status" value="1"/>
</dbReference>
<evidence type="ECO:0000256" key="5">
    <source>
        <dbReference type="RuleBase" id="RU363037"/>
    </source>
</evidence>
<dbReference type="GO" id="GO:0005829">
    <property type="term" value="C:cytosol"/>
    <property type="evidence" value="ECO:0007669"/>
    <property type="project" value="TreeGrafter"/>
</dbReference>
<name>A0AA51BKS0_9BACT</name>
<evidence type="ECO:0000256" key="3">
    <source>
        <dbReference type="ARBA" id="ARBA00022840"/>
    </source>
</evidence>
<evidence type="ECO:0000256" key="2">
    <source>
        <dbReference type="ARBA" id="ARBA00022741"/>
    </source>
</evidence>
<organism evidence="7">
    <name type="scientific">Candidatus Organicella extenuata</name>
    <dbReference type="NCBI Taxonomy" id="2841811"/>
    <lineage>
        <taxon>Bacteria</taxon>
        <taxon>Pseudomonadati</taxon>
        <taxon>Verrucomicrobiota</taxon>
        <taxon>Candidatus Organicella</taxon>
    </lineage>
</organism>